<evidence type="ECO:0000256" key="2">
    <source>
        <dbReference type="SAM" id="Phobius"/>
    </source>
</evidence>
<evidence type="ECO:0000259" key="3">
    <source>
        <dbReference type="Pfam" id="PF02719"/>
    </source>
</evidence>
<evidence type="ECO:0000313" key="6">
    <source>
        <dbReference type="Proteomes" id="UP001193389"/>
    </source>
</evidence>
<gene>
    <name evidence="5" type="ORF">AQPE_3049</name>
</gene>
<dbReference type="CDD" id="cd05237">
    <property type="entry name" value="UDP_invert_4-6DH_SDR_e"/>
    <property type="match status" value="1"/>
</dbReference>
<sequence length="616" mass="69117">MQDAVIVAKAHLLFSGGYFFLSIFGHNIAEILLIPWSVIIVHYFLSVFLMVSFRLGVQFTYRNLIAKPNDTINIMIYGAGVMGSIAKSVIIKDTNIHYNIIGFIDDNPSLWKSRVGGVKVFSPEKAFGHVIQEQKVQEMILAISGPKVEIRRKREIVDQCLANRLKVREVSDPSNLIDGKLDEGKITNVRIEDLLGRESISMKVESISQGIAGKRVMVTGGAGSIGSEIVRQLVYLNPESITIIDQAESAIFEIKNEILPILGQVQLHTYVADVTNAIKLRKIFGICQPQIIYHAAAYKHVPIMEFQPYEAIRNNVGGTRNIADLSVEFGVEKFVMISTDKAVNPTNVMGATKRICEIYIQAISQRPGMKTQFITTRFGNVLGSNGSVIPIFKRQISNGGPVTVTHKDIIRYFMTIPEACQLVMEAGFMGNGGEIYLFDMGEPVRIYDLAERMISLSGFIPHRDIQIMETGLRPGEKLYEELLADKEETLPTGNKKIMIGKIRPQNYEASKASILELLKNLDEEDEWQIVTRMKKIVPEFESKNSQFEVLDQFLTPSHQDSTILTSNPMINNTEFSGFRDKKGNEQALKPPVKKNGKTIITKLVETFNILTFNLFY</sequence>
<dbReference type="InterPro" id="IPR036291">
    <property type="entry name" value="NAD(P)-bd_dom_sf"/>
</dbReference>
<organism evidence="5 6">
    <name type="scientific">Aquipluma nitroreducens</name>
    <dbReference type="NCBI Taxonomy" id="2010828"/>
    <lineage>
        <taxon>Bacteria</taxon>
        <taxon>Pseudomonadati</taxon>
        <taxon>Bacteroidota</taxon>
        <taxon>Bacteroidia</taxon>
        <taxon>Marinilabiliales</taxon>
        <taxon>Prolixibacteraceae</taxon>
        <taxon>Aquipluma</taxon>
    </lineage>
</organism>
<dbReference type="SUPFAM" id="SSF51735">
    <property type="entry name" value="NAD(P)-binding Rossmann-fold domains"/>
    <property type="match status" value="2"/>
</dbReference>
<dbReference type="InterPro" id="IPR051203">
    <property type="entry name" value="Polysaccharide_Synthase-Rel"/>
</dbReference>
<accession>A0A5K7SBM0</accession>
<keyword evidence="2" id="KW-0812">Transmembrane</keyword>
<dbReference type="InterPro" id="IPR041561">
    <property type="entry name" value="PglD_N"/>
</dbReference>
<feature type="domain" description="Polysaccharide biosynthesis protein CapD-like" evidence="3">
    <location>
        <begin position="216"/>
        <end position="499"/>
    </location>
</feature>
<evidence type="ECO:0000259" key="4">
    <source>
        <dbReference type="Pfam" id="PF17836"/>
    </source>
</evidence>
<proteinExistence type="inferred from homology"/>
<dbReference type="Proteomes" id="UP001193389">
    <property type="component" value="Chromosome"/>
</dbReference>
<dbReference type="PANTHER" id="PTHR43318:SF1">
    <property type="entry name" value="POLYSACCHARIDE BIOSYNTHESIS PROTEIN EPSC-RELATED"/>
    <property type="match status" value="1"/>
</dbReference>
<evidence type="ECO:0000256" key="1">
    <source>
        <dbReference type="ARBA" id="ARBA00007430"/>
    </source>
</evidence>
<name>A0A5K7SBM0_9BACT</name>
<dbReference type="Gene3D" id="3.40.50.720">
    <property type="entry name" value="NAD(P)-binding Rossmann-like Domain"/>
    <property type="match status" value="2"/>
</dbReference>
<keyword evidence="6" id="KW-1185">Reference proteome</keyword>
<dbReference type="KEGG" id="anf:AQPE_3049"/>
<dbReference type="InterPro" id="IPR003869">
    <property type="entry name" value="Polysac_CapD-like"/>
</dbReference>
<dbReference type="PANTHER" id="PTHR43318">
    <property type="entry name" value="UDP-N-ACETYLGLUCOSAMINE 4,6-DEHYDRATASE"/>
    <property type="match status" value="1"/>
</dbReference>
<feature type="transmembrane region" description="Helical" evidence="2">
    <location>
        <begin position="6"/>
        <end position="24"/>
    </location>
</feature>
<dbReference type="Pfam" id="PF02719">
    <property type="entry name" value="Polysacc_synt_2"/>
    <property type="match status" value="1"/>
</dbReference>
<dbReference type="AlphaFoldDB" id="A0A5K7SBM0"/>
<comment type="similarity">
    <text evidence="1">Belongs to the polysaccharide synthase family.</text>
</comment>
<dbReference type="Pfam" id="PF17836">
    <property type="entry name" value="PglD_N"/>
    <property type="match status" value="1"/>
</dbReference>
<dbReference type="EMBL" id="AP018694">
    <property type="protein sequence ID" value="BBE18879.1"/>
    <property type="molecule type" value="Genomic_DNA"/>
</dbReference>
<feature type="domain" description="PglD N-terminal" evidence="4">
    <location>
        <begin position="73"/>
        <end position="148"/>
    </location>
</feature>
<evidence type="ECO:0000313" key="5">
    <source>
        <dbReference type="EMBL" id="BBE18879.1"/>
    </source>
</evidence>
<protein>
    <submittedName>
        <fullName evidence="5">UDP-N-acetylglucosamine 4,6-dehydratase</fullName>
    </submittedName>
</protein>
<feature type="transmembrane region" description="Helical" evidence="2">
    <location>
        <begin position="31"/>
        <end position="53"/>
    </location>
</feature>
<keyword evidence="2" id="KW-0472">Membrane</keyword>
<reference evidence="5" key="1">
    <citation type="journal article" date="2020" name="Int. J. Syst. Evol. Microbiol.">
        <title>Aquipluma nitroreducens gen. nov. sp. nov., a novel facultatively anaerobic bacterium isolated from a freshwater lake.</title>
        <authorList>
            <person name="Watanabe M."/>
            <person name="Kojima H."/>
            <person name="Fukui M."/>
        </authorList>
    </citation>
    <scope>NUCLEOTIDE SEQUENCE</scope>
    <source>
        <strain evidence="5">MeG22</strain>
    </source>
</reference>
<keyword evidence="2" id="KW-1133">Transmembrane helix</keyword>